<keyword evidence="9" id="KW-0325">Glycoprotein</keyword>
<evidence type="ECO:0000256" key="9">
    <source>
        <dbReference type="ARBA" id="ARBA00023180"/>
    </source>
</evidence>
<reference evidence="17 18" key="1">
    <citation type="submission" date="2023-03" db="EMBL/GenBank/DDBJ databases">
        <title>High-quality genome of Scylla paramamosain provides insights in environmental adaptation.</title>
        <authorList>
            <person name="Zhang L."/>
        </authorList>
    </citation>
    <scope>NUCLEOTIDE SEQUENCE [LARGE SCALE GENOMIC DNA]</scope>
    <source>
        <strain evidence="17">LZ_2023a</strain>
        <tissue evidence="17">Muscle</tissue>
    </source>
</reference>
<feature type="signal peptide" evidence="14">
    <location>
        <begin position="1"/>
        <end position="24"/>
    </location>
</feature>
<keyword evidence="18" id="KW-1185">Reference proteome</keyword>
<evidence type="ECO:0000256" key="11">
    <source>
        <dbReference type="ARBA" id="ARBA00034103"/>
    </source>
</evidence>
<dbReference type="InterPro" id="IPR029021">
    <property type="entry name" value="Prot-tyrosine_phosphatase-like"/>
</dbReference>
<dbReference type="PROSITE" id="PS50056">
    <property type="entry name" value="TYR_PHOSPHATASE_2"/>
    <property type="match status" value="1"/>
</dbReference>
<feature type="region of interest" description="Disordered" evidence="12">
    <location>
        <begin position="1356"/>
        <end position="1425"/>
    </location>
</feature>
<keyword evidence="10" id="KW-0968">Cytoplasmic vesicle</keyword>
<organism evidence="17 18">
    <name type="scientific">Scylla paramamosain</name>
    <name type="common">Mud crab</name>
    <dbReference type="NCBI Taxonomy" id="85552"/>
    <lineage>
        <taxon>Eukaryota</taxon>
        <taxon>Metazoa</taxon>
        <taxon>Ecdysozoa</taxon>
        <taxon>Arthropoda</taxon>
        <taxon>Crustacea</taxon>
        <taxon>Multicrustacea</taxon>
        <taxon>Malacostraca</taxon>
        <taxon>Eumalacostraca</taxon>
        <taxon>Eucarida</taxon>
        <taxon>Decapoda</taxon>
        <taxon>Pleocyemata</taxon>
        <taxon>Brachyura</taxon>
        <taxon>Eubrachyura</taxon>
        <taxon>Portunoidea</taxon>
        <taxon>Portunidae</taxon>
        <taxon>Portuninae</taxon>
        <taxon>Scylla</taxon>
    </lineage>
</organism>
<evidence type="ECO:0000256" key="2">
    <source>
        <dbReference type="ARBA" id="ARBA00022553"/>
    </source>
</evidence>
<dbReference type="GO" id="GO:0004725">
    <property type="term" value="F:protein tyrosine phosphatase activity"/>
    <property type="evidence" value="ECO:0007669"/>
    <property type="project" value="InterPro"/>
</dbReference>
<keyword evidence="7 13" id="KW-0472">Membrane</keyword>
<protein>
    <recommendedName>
        <fullName evidence="19">Receptor-type tyrosine-protein phosphatase N2</fullName>
    </recommendedName>
</protein>
<dbReference type="GO" id="GO:0048666">
    <property type="term" value="P:neuron development"/>
    <property type="evidence" value="ECO:0007669"/>
    <property type="project" value="UniProtKB-ARBA"/>
</dbReference>
<keyword evidence="8" id="KW-0675">Receptor</keyword>
<dbReference type="SUPFAM" id="SSF52799">
    <property type="entry name" value="(Phosphotyrosine protein) phosphatases II"/>
    <property type="match status" value="1"/>
</dbReference>
<dbReference type="PROSITE" id="PS00383">
    <property type="entry name" value="TYR_PHOSPHATASE_1"/>
    <property type="match status" value="1"/>
</dbReference>
<feature type="compositionally biased region" description="Polar residues" evidence="12">
    <location>
        <begin position="273"/>
        <end position="286"/>
    </location>
</feature>
<dbReference type="PANTHER" id="PTHR46106:SF4">
    <property type="entry name" value="IA-2 PROTEIN TYROSINE PHOSPHATASE, ISOFORM C"/>
    <property type="match status" value="1"/>
</dbReference>
<evidence type="ECO:0000256" key="7">
    <source>
        <dbReference type="ARBA" id="ARBA00023136"/>
    </source>
</evidence>
<evidence type="ECO:0000256" key="13">
    <source>
        <dbReference type="SAM" id="Phobius"/>
    </source>
</evidence>
<evidence type="ECO:0000256" key="10">
    <source>
        <dbReference type="ARBA" id="ARBA00023329"/>
    </source>
</evidence>
<dbReference type="SMART" id="SM00194">
    <property type="entry name" value="PTPc"/>
    <property type="match status" value="1"/>
</dbReference>
<keyword evidence="2" id="KW-0597">Phosphoprotein</keyword>
<dbReference type="EMBL" id="JARAKH010000005">
    <property type="protein sequence ID" value="KAK8404234.1"/>
    <property type="molecule type" value="Genomic_DNA"/>
</dbReference>
<dbReference type="Gene3D" id="3.30.70.2470">
    <property type="entry name" value="Protein-tyrosine phosphatase receptor IA-2 ectodomain"/>
    <property type="match status" value="1"/>
</dbReference>
<feature type="chain" id="PRO_5043968096" description="Receptor-type tyrosine-protein phosphatase N2" evidence="14">
    <location>
        <begin position="25"/>
        <end position="1425"/>
    </location>
</feature>
<dbReference type="GO" id="GO:0030141">
    <property type="term" value="C:secretory granule"/>
    <property type="evidence" value="ECO:0007669"/>
    <property type="project" value="InterPro"/>
</dbReference>
<feature type="compositionally biased region" description="Low complexity" evidence="12">
    <location>
        <begin position="1047"/>
        <end position="1068"/>
    </location>
</feature>
<feature type="compositionally biased region" description="Low complexity" evidence="12">
    <location>
        <begin position="1014"/>
        <end position="1026"/>
    </location>
</feature>
<dbReference type="InterPro" id="IPR033522">
    <property type="entry name" value="IA-2/IA-2_beta"/>
</dbReference>
<dbReference type="InterPro" id="IPR000387">
    <property type="entry name" value="Tyr_Pase_dom"/>
</dbReference>
<dbReference type="InterPro" id="IPR038112">
    <property type="entry name" value="Receptor_IA-2_ectodomain_sf"/>
</dbReference>
<evidence type="ECO:0000256" key="8">
    <source>
        <dbReference type="ARBA" id="ARBA00023170"/>
    </source>
</evidence>
<feature type="compositionally biased region" description="Basic and acidic residues" evidence="12">
    <location>
        <begin position="800"/>
        <end position="820"/>
    </location>
</feature>
<dbReference type="GO" id="GO:0030658">
    <property type="term" value="C:transport vesicle membrane"/>
    <property type="evidence" value="ECO:0007669"/>
    <property type="project" value="UniProtKB-SubCell"/>
</dbReference>
<dbReference type="PANTHER" id="PTHR46106">
    <property type="entry name" value="IA-2 PROTEIN TYROSINE PHOSPHATASE, ISOFORM C"/>
    <property type="match status" value="1"/>
</dbReference>
<evidence type="ECO:0000313" key="18">
    <source>
        <dbReference type="Proteomes" id="UP001487740"/>
    </source>
</evidence>
<feature type="compositionally biased region" description="Acidic residues" evidence="12">
    <location>
        <begin position="821"/>
        <end position="831"/>
    </location>
</feature>
<feature type="region of interest" description="Disordered" evidence="12">
    <location>
        <begin position="248"/>
        <end position="338"/>
    </location>
</feature>
<evidence type="ECO:0000259" key="15">
    <source>
        <dbReference type="PROSITE" id="PS50055"/>
    </source>
</evidence>
<dbReference type="Gene3D" id="3.90.190.10">
    <property type="entry name" value="Protein tyrosine phosphatase superfamily"/>
    <property type="match status" value="1"/>
</dbReference>
<dbReference type="InterPro" id="IPR003595">
    <property type="entry name" value="Tyr_Pase_cat"/>
</dbReference>
<feature type="compositionally biased region" description="Pro residues" evidence="12">
    <location>
        <begin position="1374"/>
        <end position="1383"/>
    </location>
</feature>
<comment type="subcellular location">
    <subcellularLocation>
        <location evidence="1">Cytoplasmic vesicle</location>
        <location evidence="1">Secretory vesicle membrane</location>
        <topology evidence="1">Single-pass type I membrane protein</topology>
    </subcellularLocation>
    <subcellularLocation>
        <location evidence="11">Synapse</location>
    </subcellularLocation>
</comment>
<keyword evidence="3 13" id="KW-0812">Transmembrane</keyword>
<feature type="region of interest" description="Disordered" evidence="12">
    <location>
        <begin position="1008"/>
        <end position="1068"/>
    </location>
</feature>
<name>A0AAW0UVS4_SCYPA</name>
<dbReference type="InterPro" id="IPR016130">
    <property type="entry name" value="Tyr_Pase_AS"/>
</dbReference>
<feature type="compositionally biased region" description="Basic and acidic residues" evidence="12">
    <location>
        <begin position="290"/>
        <end position="317"/>
    </location>
</feature>
<dbReference type="PROSITE" id="PS50055">
    <property type="entry name" value="TYR_PHOSPHATASE_PTP"/>
    <property type="match status" value="1"/>
</dbReference>
<accession>A0AAW0UVS4</accession>
<feature type="region of interest" description="Disordered" evidence="12">
    <location>
        <begin position="741"/>
        <end position="852"/>
    </location>
</feature>
<dbReference type="Pfam" id="PF11548">
    <property type="entry name" value="Receptor_IA-2"/>
    <property type="match status" value="1"/>
</dbReference>
<dbReference type="GO" id="GO:0051046">
    <property type="term" value="P:regulation of secretion"/>
    <property type="evidence" value="ECO:0007669"/>
    <property type="project" value="TreeGrafter"/>
</dbReference>
<evidence type="ECO:0000313" key="17">
    <source>
        <dbReference type="EMBL" id="KAK8404234.1"/>
    </source>
</evidence>
<dbReference type="GO" id="GO:0045202">
    <property type="term" value="C:synapse"/>
    <property type="evidence" value="ECO:0007669"/>
    <property type="project" value="UniProtKB-SubCell"/>
</dbReference>
<gene>
    <name evidence="17" type="ORF">O3P69_000356</name>
</gene>
<dbReference type="InterPro" id="IPR021613">
    <property type="entry name" value="Receptor_IA-2_dom"/>
</dbReference>
<proteinExistence type="predicted"/>
<feature type="domain" description="Tyrosine-protein phosphatase" evidence="15">
    <location>
        <begin position="1092"/>
        <end position="1352"/>
    </location>
</feature>
<dbReference type="Proteomes" id="UP001487740">
    <property type="component" value="Unassembled WGS sequence"/>
</dbReference>
<feature type="region of interest" description="Disordered" evidence="12">
    <location>
        <begin position="179"/>
        <end position="204"/>
    </location>
</feature>
<sequence length="1425" mass="158716">MHKYVAVLPALAAVVLLSPQLTCADNNIGCLFSDTLCNQDREWCFDDQAFGHCLSDYGHYSSEDLYKYALGSEELRVLEQEMQRLFLLGYRWSHTYTQCVLQTLLRSFRDGVEFDISTCNGDLDQDLEGALKAIEGEELVDPRDLAIVRFTPSVTDPHSDYADEVYFPPIREEMLSSHLDSSGGLHQESNGKEHEGISDQGLSQTNSIHSSVSKLLQVQPSTLDDGHGAPQDDNNLAPNYIHSYLDHTNEANLQRPQPYSKRGYMDTRGQDLDLSNYTPRLSSKNIFLTYDRDRDSSSSGNRYRDDDRQPFDEQFMRDEEEEENRDEVFGEEPTRPMYAEGGMQFVPQVESNRGVMEDDDEGSWSNMPEVFPGGSMVQQNYGGYRGMPGDLQGYRGRMRNIPDYNSMRNLPSDPQEYSSISNYPGYGMRGAPDDYRYQDMGGLSDDLQPYGDLQAPRGSLRMASGSPMGGMSGYGNMRSPWNMALPPRNVMGMPDIWEQQSLRGPMSLDGSPWGYRRYGGVPRGSYAYQPPRRDAPMQRLLMEGYPNQVSQQEADLMPYKSVFGSQLNSLEGYDEEDQDYGDYGMLGDYSDYDQYDDNQFGRPRTFPYMQKFVKKDEETIGSDYGDLAALGPWSFQREERQDVKKPGPFFNSKNNYAFRNYNQRFPQDTYRQPEIAPLMVPRRYQWQKFFPTSGLWSTGGMFRGLQAPRAFYSMQPTMQQGPGSKDVPDLLLEEEKLVEEAAEDVEAQSTIQPETAEEELKEVKEEEEVKEGGGGGEGEEGEEGSGKPADNSGEETQTDEGGKEAKEEKQEEEGAVKEEGKEEEVEEEEEERPSPPSAPLAQRAPPPPGYFVSITTKEKLSYEEGKLLAKAVMKTAGLSEKDVQALSVEDDQVAFRIPENELGLTAEDVVKKAVESKEELKQQGFDVEDASVEHKSTVSAVVFNPAEKHMVAAAVIVCGVMAALVVAATVLFLVRRHARAKAKLPPYSSQDTEAKDYEDLCRARMAGKGGAAGDAGSKADTTTTAAPSSGHAPSGQRVSSLSRDSDNGNNSPSSRSSTSSWSEEPVTSNMDISTGHMVLSYMEDHLKNKDRLEQEWIALCAYEADCNATTLALKPENNQKNRYPDAVPYDHNRVVLNAHANVNGSDYINASPITDHDPRNPTYIATQGPLEATAADFWQLVWEQGSVVVVMLSRLTENGHTLCFRYWPEEGSELYHIYEVHLVSEHIWCDDYLVRSFYLKNVRTGETRTVTQFHFLSWPDSGTPASTKALLEFRRKVNKSYRGRSCPIIVHCSDGIGRTGTYCLIDMVLNRMAKGAKEIDIAATLEHIRDQRPHMVRTKAQFEFVLMATAAPIGPFGHSKAPTDAHEAATGAPSGPPPGPPSNPVATTGLRDPAWRSCGRRHHRGARPAAAAAGEGATPPAPLPG</sequence>
<dbReference type="InterPro" id="IPR000242">
    <property type="entry name" value="PTP_cat"/>
</dbReference>
<keyword evidence="5 13" id="KW-1133">Transmembrane helix</keyword>
<dbReference type="PRINTS" id="PR00700">
    <property type="entry name" value="PRTYPHPHTASE"/>
</dbReference>
<evidence type="ECO:0000256" key="5">
    <source>
        <dbReference type="ARBA" id="ARBA00022989"/>
    </source>
</evidence>
<evidence type="ECO:0000256" key="12">
    <source>
        <dbReference type="SAM" id="MobiDB-lite"/>
    </source>
</evidence>
<dbReference type="SMART" id="SM00404">
    <property type="entry name" value="PTPc_motif"/>
    <property type="match status" value="1"/>
</dbReference>
<keyword evidence="6" id="KW-0770">Synapse</keyword>
<evidence type="ECO:0008006" key="19">
    <source>
        <dbReference type="Google" id="ProtNLM"/>
    </source>
</evidence>
<evidence type="ECO:0000256" key="1">
    <source>
        <dbReference type="ARBA" id="ARBA00004212"/>
    </source>
</evidence>
<evidence type="ECO:0000256" key="14">
    <source>
        <dbReference type="SAM" id="SignalP"/>
    </source>
</evidence>
<dbReference type="FunFam" id="3.90.190.10:FF:000017">
    <property type="entry name" value="receptor-type tyrosine-protein phosphatase-like N isoform X2"/>
    <property type="match status" value="1"/>
</dbReference>
<dbReference type="Pfam" id="PF00102">
    <property type="entry name" value="Y_phosphatase"/>
    <property type="match status" value="1"/>
</dbReference>
<comment type="caution">
    <text evidence="17">The sequence shown here is derived from an EMBL/GenBank/DDBJ whole genome shotgun (WGS) entry which is preliminary data.</text>
</comment>
<feature type="transmembrane region" description="Helical" evidence="13">
    <location>
        <begin position="950"/>
        <end position="974"/>
    </location>
</feature>
<feature type="domain" description="Tyrosine specific protein phosphatases" evidence="16">
    <location>
        <begin position="1271"/>
        <end position="1343"/>
    </location>
</feature>
<evidence type="ECO:0000259" key="16">
    <source>
        <dbReference type="PROSITE" id="PS50056"/>
    </source>
</evidence>
<evidence type="ECO:0000256" key="3">
    <source>
        <dbReference type="ARBA" id="ARBA00022692"/>
    </source>
</evidence>
<keyword evidence="4 14" id="KW-0732">Signal</keyword>
<feature type="compositionally biased region" description="Pro residues" evidence="12">
    <location>
        <begin position="834"/>
        <end position="849"/>
    </location>
</feature>
<evidence type="ECO:0000256" key="4">
    <source>
        <dbReference type="ARBA" id="ARBA00022729"/>
    </source>
</evidence>
<evidence type="ECO:0000256" key="6">
    <source>
        <dbReference type="ARBA" id="ARBA00023018"/>
    </source>
</evidence>
<feature type="compositionally biased region" description="Low complexity" evidence="12">
    <location>
        <begin position="1407"/>
        <end position="1418"/>
    </location>
</feature>
<feature type="compositionally biased region" description="Acidic residues" evidence="12">
    <location>
        <begin position="755"/>
        <end position="769"/>
    </location>
</feature>